<keyword evidence="2" id="KW-1185">Reference proteome</keyword>
<accession>A0A100WHY4</accession>
<evidence type="ECO:0000313" key="1">
    <source>
        <dbReference type="EMBL" id="GAS98864.1"/>
    </source>
</evidence>
<reference evidence="2" key="2">
    <citation type="submission" date="2016-02" db="EMBL/GenBank/DDBJ databases">
        <title>Draft genome sequence of five rapidly growing Mycobacterium species.</title>
        <authorList>
            <person name="Katahira K."/>
            <person name="Gotou Y."/>
            <person name="Iida K."/>
            <person name="Ogura Y."/>
            <person name="Hayashi T."/>
        </authorList>
    </citation>
    <scope>NUCLEOTIDE SEQUENCE [LARGE SCALE GENOMIC DNA]</scope>
    <source>
        <strain evidence="2">JCM15298</strain>
    </source>
</reference>
<reference evidence="2" key="1">
    <citation type="journal article" date="2016" name="Genome Announc.">
        <title>Draft Genome Sequences of Five Rapidly Growing Mycobacterium Species, M. thermoresistibile, M. fortuitum subsp. acetamidolyticum, M. canariasense, M. brisbanense, and M. novocastrense.</title>
        <authorList>
            <person name="Katahira K."/>
            <person name="Ogura Y."/>
            <person name="Gotoh Y."/>
            <person name="Hayashi T."/>
        </authorList>
    </citation>
    <scope>NUCLEOTIDE SEQUENCE [LARGE SCALE GENOMIC DNA]</scope>
    <source>
        <strain evidence="2">JCM15298</strain>
    </source>
</reference>
<comment type="caution">
    <text evidence="1">The sequence shown here is derived from an EMBL/GenBank/DDBJ whole genome shotgun (WGS) entry which is preliminary data.</text>
</comment>
<organism evidence="1 2">
    <name type="scientific">Mycolicibacterium canariasense</name>
    <name type="common">Mycobacterium canariasense</name>
    <dbReference type="NCBI Taxonomy" id="228230"/>
    <lineage>
        <taxon>Bacteria</taxon>
        <taxon>Bacillati</taxon>
        <taxon>Actinomycetota</taxon>
        <taxon>Actinomycetes</taxon>
        <taxon>Mycobacteriales</taxon>
        <taxon>Mycobacteriaceae</taxon>
        <taxon>Mycolicibacterium</taxon>
    </lineage>
</organism>
<dbReference type="GO" id="GO:0016787">
    <property type="term" value="F:hydrolase activity"/>
    <property type="evidence" value="ECO:0007669"/>
    <property type="project" value="UniProtKB-KW"/>
</dbReference>
<dbReference type="Proteomes" id="UP000069443">
    <property type="component" value="Unassembled WGS sequence"/>
</dbReference>
<evidence type="ECO:0000313" key="2">
    <source>
        <dbReference type="Proteomes" id="UP000069443"/>
    </source>
</evidence>
<protein>
    <submittedName>
        <fullName evidence="1">Allophanate hydrolase subunit 2</fullName>
    </submittedName>
</protein>
<name>A0A100WHY4_MYCCR</name>
<proteinExistence type="predicted"/>
<gene>
    <name evidence="1" type="ORF">RMCC_5829</name>
</gene>
<keyword evidence="1" id="KW-0378">Hydrolase</keyword>
<dbReference type="EMBL" id="BCSY01000111">
    <property type="protein sequence ID" value="GAS98864.1"/>
    <property type="molecule type" value="Genomic_DNA"/>
</dbReference>
<dbReference type="STRING" id="228230.RMCC_5829"/>
<dbReference type="AlphaFoldDB" id="A0A100WHY4"/>
<sequence>MSDSDRIRLSVVSTTDGAHEPVVLDSRDGRIQVHPGGLDGLAIMVTPADWRRLNAKVEAVIAASPNLASYLACEGADAEAVSL</sequence>